<proteinExistence type="predicted"/>
<sequence>MKLNAKCLMLLSIVAFALTGCKKTPEELAKEEDAAKRKAVTENINSVYVIPGKGIAHLVDPEKVNEFRDTCFEFKPKEGKAAVKFYQHPTVYNLSVKTKNELEYDLIFENKTATLQLTLEGKLPTENSDTTDVLSAKLRLAISGDAKLKGMGTIDLAYEYLGDRSKDSIKGRFLTLEECEEDLVRDDEIGKQKSTCEGPGCY</sequence>
<reference evidence="2 3" key="1">
    <citation type="journal article" date="2019" name="PLoS Negl. Trop. Dis.">
        <title>Revisiting the worldwide diversity of Leptospira species in the environment.</title>
        <authorList>
            <person name="Vincent A.T."/>
            <person name="Schiettekatte O."/>
            <person name="Bourhy P."/>
            <person name="Veyrier F.J."/>
            <person name="Picardeau M."/>
        </authorList>
    </citation>
    <scope>NUCLEOTIDE SEQUENCE [LARGE SCALE GENOMIC DNA]</scope>
    <source>
        <strain evidence="2 3">201702445</strain>
    </source>
</reference>
<dbReference type="PROSITE" id="PS51257">
    <property type="entry name" value="PROKAR_LIPOPROTEIN"/>
    <property type="match status" value="1"/>
</dbReference>
<dbReference type="EMBL" id="RQGM01000030">
    <property type="protein sequence ID" value="TGL85285.1"/>
    <property type="molecule type" value="Genomic_DNA"/>
</dbReference>
<keyword evidence="2" id="KW-0449">Lipoprotein</keyword>
<comment type="caution">
    <text evidence="2">The sequence shown here is derived from an EMBL/GenBank/DDBJ whole genome shotgun (WGS) entry which is preliminary data.</text>
</comment>
<keyword evidence="1" id="KW-0732">Signal</keyword>
<dbReference type="NCBIfam" id="TIGR04389">
    <property type="entry name" value="Lepto_lipo_1"/>
    <property type="match status" value="1"/>
</dbReference>
<evidence type="ECO:0000256" key="1">
    <source>
        <dbReference type="SAM" id="SignalP"/>
    </source>
</evidence>
<feature type="signal peptide" evidence="1">
    <location>
        <begin position="1"/>
        <end position="17"/>
    </location>
</feature>
<feature type="chain" id="PRO_5044426107" evidence="1">
    <location>
        <begin position="18"/>
        <end position="202"/>
    </location>
</feature>
<dbReference type="InterPro" id="IPR030886">
    <property type="entry name" value="Lepto_lipo"/>
</dbReference>
<gene>
    <name evidence="2" type="ORF">EHQ83_08210</name>
</gene>
<evidence type="ECO:0000313" key="2">
    <source>
        <dbReference type="EMBL" id="TGL85285.1"/>
    </source>
</evidence>
<organism evidence="2 3">
    <name type="scientific">Leptospira yasudae</name>
    <dbReference type="NCBI Taxonomy" id="2202201"/>
    <lineage>
        <taxon>Bacteria</taxon>
        <taxon>Pseudomonadati</taxon>
        <taxon>Spirochaetota</taxon>
        <taxon>Spirochaetia</taxon>
        <taxon>Leptospirales</taxon>
        <taxon>Leptospiraceae</taxon>
        <taxon>Leptospira</taxon>
    </lineage>
</organism>
<accession>A0A6N4QPP5</accession>
<name>A0A6N4QPP5_9LEPT</name>
<evidence type="ECO:0000313" key="3">
    <source>
        <dbReference type="Proteomes" id="UP000297613"/>
    </source>
</evidence>
<dbReference type="RefSeq" id="WP_135571776.1">
    <property type="nucleotide sequence ID" value="NZ_RQGK01000072.1"/>
</dbReference>
<dbReference type="AlphaFoldDB" id="A0A6N4QPP5"/>
<dbReference type="Proteomes" id="UP000297613">
    <property type="component" value="Unassembled WGS sequence"/>
</dbReference>
<protein>
    <submittedName>
        <fullName evidence="2">Lipoprotein, tandem type</fullName>
    </submittedName>
</protein>